<evidence type="ECO:0000313" key="1">
    <source>
        <dbReference type="EMBL" id="KIO74982.1"/>
    </source>
</evidence>
<protein>
    <submittedName>
        <fullName evidence="1">Uncharacterized protein</fullName>
    </submittedName>
</protein>
<organism evidence="1 2">
    <name type="scientific">Pedobacter lusitanus</name>
    <dbReference type="NCBI Taxonomy" id="1503925"/>
    <lineage>
        <taxon>Bacteria</taxon>
        <taxon>Pseudomonadati</taxon>
        <taxon>Bacteroidota</taxon>
        <taxon>Sphingobacteriia</taxon>
        <taxon>Sphingobacteriales</taxon>
        <taxon>Sphingobacteriaceae</taxon>
        <taxon>Pedobacter</taxon>
    </lineage>
</organism>
<dbReference type="Proteomes" id="UP000032049">
    <property type="component" value="Unassembled WGS sequence"/>
</dbReference>
<proteinExistence type="predicted"/>
<comment type="caution">
    <text evidence="1">The sequence shown here is derived from an EMBL/GenBank/DDBJ whole genome shotgun (WGS) entry which is preliminary data.</text>
</comment>
<name>A0A0D0GCC8_9SPHI</name>
<gene>
    <name evidence="1" type="ORF">TH53_23300</name>
</gene>
<accession>A0A0D0GCC8</accession>
<dbReference type="STRING" id="1503925.TH53_23300"/>
<dbReference type="AlphaFoldDB" id="A0A0D0GCC8"/>
<sequence>MTRILLDPEIFILQEFGGISRYYTELYSAFENNAETQITCPILYTDNIHLKETPLFENSYQQKKSFLIKCSKLLRGYLPRKLKKEKQTENHISAKKTGIRCIYTYLLRSLFPGLYKNQAVCINCI</sequence>
<keyword evidence="2" id="KW-1185">Reference proteome</keyword>
<evidence type="ECO:0000313" key="2">
    <source>
        <dbReference type="Proteomes" id="UP000032049"/>
    </source>
</evidence>
<reference evidence="1 2" key="1">
    <citation type="submission" date="2015-01" db="EMBL/GenBank/DDBJ databases">
        <title>Draft genome sequence of Pedobacter sp. NL19 isolated from sludge of an effluent treatment pond in an abandoned uranium mine.</title>
        <authorList>
            <person name="Santos T."/>
            <person name="Caetano T."/>
            <person name="Covas C."/>
            <person name="Cruz A."/>
            <person name="Mendo S."/>
        </authorList>
    </citation>
    <scope>NUCLEOTIDE SEQUENCE [LARGE SCALE GENOMIC DNA]</scope>
    <source>
        <strain evidence="1 2">NL19</strain>
    </source>
</reference>
<dbReference type="EMBL" id="JXRA01000120">
    <property type="protein sequence ID" value="KIO74982.1"/>
    <property type="molecule type" value="Genomic_DNA"/>
</dbReference>